<dbReference type="Pfam" id="PF10986">
    <property type="entry name" value="ZrgA"/>
    <property type="match status" value="1"/>
</dbReference>
<name>A0A2G1UIA3_9GAMM</name>
<feature type="chain" id="PRO_5013793754" evidence="2">
    <location>
        <begin position="40"/>
        <end position="199"/>
    </location>
</feature>
<feature type="region of interest" description="Disordered" evidence="1">
    <location>
        <begin position="120"/>
        <end position="145"/>
    </location>
</feature>
<dbReference type="RefSeq" id="WP_099615568.1">
    <property type="nucleotide sequence ID" value="NZ_KZ319374.1"/>
</dbReference>
<comment type="caution">
    <text evidence="3">The sequence shown here is derived from an EMBL/GenBank/DDBJ whole genome shotgun (WGS) entry which is preliminary data.</text>
</comment>
<organism evidence="3 4">
    <name type="scientific">Marinobacter profundi</name>
    <dbReference type="NCBI Taxonomy" id="2666256"/>
    <lineage>
        <taxon>Bacteria</taxon>
        <taxon>Pseudomonadati</taxon>
        <taxon>Pseudomonadota</taxon>
        <taxon>Gammaproteobacteria</taxon>
        <taxon>Pseudomonadales</taxon>
        <taxon>Marinobacteraceae</taxon>
        <taxon>Marinobacter</taxon>
    </lineage>
</organism>
<dbReference type="AlphaFoldDB" id="A0A2G1UIA3"/>
<feature type="compositionally biased region" description="Basic and acidic residues" evidence="1">
    <location>
        <begin position="125"/>
        <end position="142"/>
    </location>
</feature>
<evidence type="ECO:0000313" key="4">
    <source>
        <dbReference type="Proteomes" id="UP000231409"/>
    </source>
</evidence>
<evidence type="ECO:0000256" key="1">
    <source>
        <dbReference type="SAM" id="MobiDB-lite"/>
    </source>
</evidence>
<keyword evidence="2" id="KW-0732">Signal</keyword>
<proteinExistence type="predicted"/>
<sequence length="199" mass="21502">MHKTTRHRTTLPFHRPRTAALALAVSAVSALAGMPTAVAADNPGSHQHGQALLQLAVDGEQLELTLESPAANLAGFERAARSAEERQQLNDIRHWLTANPLVDTVPASCRVTATVFDEEPEAGADGDHHHGGDEHRESHSDYRLSQSLHCPGATTASRLRSALPERFPALEQLQVQWLTPRGQGSTVLTAAQAEFHTQP</sequence>
<accession>A0A2G1UIA3</accession>
<protein>
    <submittedName>
        <fullName evidence="3">Metal ABC transporter substrate-binding protein</fullName>
    </submittedName>
</protein>
<reference evidence="3 4" key="1">
    <citation type="submission" date="2017-09" db="EMBL/GenBank/DDBJ databases">
        <title>The draft genome sequences of Marinobacter sp. PWS21.</title>
        <authorList>
            <person name="Cao J."/>
        </authorList>
    </citation>
    <scope>NUCLEOTIDE SEQUENCE [LARGE SCALE GENOMIC DNA]</scope>
    <source>
        <strain evidence="3 4">PWS21</strain>
    </source>
</reference>
<keyword evidence="4" id="KW-1185">Reference proteome</keyword>
<feature type="signal peptide" evidence="2">
    <location>
        <begin position="1"/>
        <end position="39"/>
    </location>
</feature>
<evidence type="ECO:0000256" key="2">
    <source>
        <dbReference type="SAM" id="SignalP"/>
    </source>
</evidence>
<dbReference type="EMBL" id="NTFH01000011">
    <property type="protein sequence ID" value="PHQ14214.1"/>
    <property type="molecule type" value="Genomic_DNA"/>
</dbReference>
<gene>
    <name evidence="3" type="ORF">CLH61_14985</name>
</gene>
<evidence type="ECO:0000313" key="3">
    <source>
        <dbReference type="EMBL" id="PHQ14214.1"/>
    </source>
</evidence>
<dbReference type="InterPro" id="IPR021253">
    <property type="entry name" value="ZrgA-like"/>
</dbReference>
<dbReference type="Proteomes" id="UP000231409">
    <property type="component" value="Unassembled WGS sequence"/>
</dbReference>